<evidence type="ECO:0000256" key="1">
    <source>
        <dbReference type="SAM" id="MobiDB-lite"/>
    </source>
</evidence>
<accession>A0A1X6MI44</accession>
<dbReference type="AlphaFoldDB" id="A0A1X6MI44"/>
<proteinExistence type="predicted"/>
<sequence>MLSGEDDSGWLMPPSVSDGGASDTWHDDLVVRKHIAVAHKLLEVKGPARAVFRHSDVLCALSLIAVRCQLTGLGQRRWPSRCAAALALVPVVISMCAGQLEDMLARGRTVALMSRMHSGDCEAAVEGASVDVLVDGGGCCLDKGAVGATHGVRDVSCEELWNGRGE</sequence>
<reference evidence="2 3" key="1">
    <citation type="submission" date="2017-04" db="EMBL/GenBank/DDBJ databases">
        <title>Genome Sequence of the Model Brown-Rot Fungus Postia placenta SB12.</title>
        <authorList>
            <consortium name="DOE Joint Genome Institute"/>
            <person name="Gaskell J."/>
            <person name="Kersten P."/>
            <person name="Larrondo L.F."/>
            <person name="Canessa P."/>
            <person name="Martinez D."/>
            <person name="Hibbett D."/>
            <person name="Schmoll M."/>
            <person name="Kubicek C.P."/>
            <person name="Martinez A.T."/>
            <person name="Yadav J."/>
            <person name="Master E."/>
            <person name="Magnuson J.K."/>
            <person name="James T."/>
            <person name="Yaver D."/>
            <person name="Berka R."/>
            <person name="Labutti K."/>
            <person name="Lipzen A."/>
            <person name="Aerts A."/>
            <person name="Barry K."/>
            <person name="Henrissat B."/>
            <person name="Blanchette R."/>
            <person name="Grigoriev I."/>
            <person name="Cullen D."/>
        </authorList>
    </citation>
    <scope>NUCLEOTIDE SEQUENCE [LARGE SCALE GENOMIC DNA]</scope>
    <source>
        <strain evidence="2 3">MAD-698-R-SB12</strain>
    </source>
</reference>
<evidence type="ECO:0000313" key="3">
    <source>
        <dbReference type="Proteomes" id="UP000194127"/>
    </source>
</evidence>
<gene>
    <name evidence="2" type="ORF">POSPLADRAFT_1050920</name>
</gene>
<evidence type="ECO:0000313" key="2">
    <source>
        <dbReference type="EMBL" id="OSX56040.1"/>
    </source>
</evidence>
<dbReference type="EMBL" id="KZ110647">
    <property type="protein sequence ID" value="OSX56040.1"/>
    <property type="molecule type" value="Genomic_DNA"/>
</dbReference>
<dbReference type="GeneID" id="36325048"/>
<keyword evidence="3" id="KW-1185">Reference proteome</keyword>
<dbReference type="RefSeq" id="XP_024332834.1">
    <property type="nucleotide sequence ID" value="XM_024480098.1"/>
</dbReference>
<dbReference type="Proteomes" id="UP000194127">
    <property type="component" value="Unassembled WGS sequence"/>
</dbReference>
<protein>
    <submittedName>
        <fullName evidence="2">Uncharacterized protein</fullName>
    </submittedName>
</protein>
<organism evidence="2 3">
    <name type="scientific">Postia placenta MAD-698-R-SB12</name>
    <dbReference type="NCBI Taxonomy" id="670580"/>
    <lineage>
        <taxon>Eukaryota</taxon>
        <taxon>Fungi</taxon>
        <taxon>Dikarya</taxon>
        <taxon>Basidiomycota</taxon>
        <taxon>Agaricomycotina</taxon>
        <taxon>Agaricomycetes</taxon>
        <taxon>Polyporales</taxon>
        <taxon>Adustoporiaceae</taxon>
        <taxon>Rhodonia</taxon>
    </lineage>
</organism>
<feature type="region of interest" description="Disordered" evidence="1">
    <location>
        <begin position="1"/>
        <end position="21"/>
    </location>
</feature>
<name>A0A1X6MI44_9APHY</name>